<dbReference type="SUPFAM" id="SSF53822">
    <property type="entry name" value="Periplasmic binding protein-like I"/>
    <property type="match status" value="1"/>
</dbReference>
<gene>
    <name evidence="4" type="ORF">AcdelDRAFT_1222</name>
</gene>
<reference evidence="4 5" key="1">
    <citation type="submission" date="2009-05" db="EMBL/GenBank/DDBJ databases">
        <title>The draft genome of Acidovorax delafieldii 2AN.</title>
        <authorList>
            <consortium name="US DOE Joint Genome Institute (JGI-PGF)"/>
            <person name="Lucas S."/>
            <person name="Copeland A."/>
            <person name="Lapidus A."/>
            <person name="Glavina del Rio T."/>
            <person name="Tice H."/>
            <person name="Bruce D."/>
            <person name="Goodwin L."/>
            <person name="Pitluck S."/>
            <person name="Larimer F."/>
            <person name="Land M.L."/>
            <person name="Hauser L."/>
            <person name="Shelobolina E.S."/>
            <person name="Picardal F."/>
            <person name="Roden E."/>
            <person name="Emerson D."/>
        </authorList>
    </citation>
    <scope>NUCLEOTIDE SEQUENCE [LARGE SCALE GENOMIC DNA]</scope>
    <source>
        <strain evidence="4 5">2AN</strain>
    </source>
</reference>
<dbReference type="InterPro" id="IPR028082">
    <property type="entry name" value="Peripla_BP_I"/>
</dbReference>
<comment type="caution">
    <text evidence="4">The sequence shown here is derived from an EMBL/GenBank/DDBJ whole genome shotgun (WGS) entry which is preliminary data.</text>
</comment>
<keyword evidence="5" id="KW-1185">Reference proteome</keyword>
<dbReference type="InterPro" id="IPR028081">
    <property type="entry name" value="Leu-bd"/>
</dbReference>
<dbReference type="RefSeq" id="WP_005794491.1">
    <property type="nucleotide sequence ID" value="NZ_ACQT01000023.1"/>
</dbReference>
<evidence type="ECO:0000259" key="3">
    <source>
        <dbReference type="Pfam" id="PF13458"/>
    </source>
</evidence>
<proteinExistence type="inferred from homology"/>
<dbReference type="Proteomes" id="UP000003856">
    <property type="component" value="Unassembled WGS sequence"/>
</dbReference>
<sequence>MHFLDRPASPLNRRQWAQWTAAACAVAASEAAAQSPAAPDSQRTLAVAQIADMSPGQQDVSRDFLVGSRAAWQDLNARGGIRGRSVQHITLETDGTSANLQAAWQAAQRQPGCVALSGCVGNAAAAGLVALQSSGGASPPLPLIAPWLHNAVSESEAETVFEVFPDHQVQITHAVKTLASMGVQQIGVIFATAQIKQQSQGYVAQAAQGMGLQTQILPLPGSGGAAAKQLSNPAQTILLFLGGTPELHDFASKLVTPAGRQCYVVALADVNLQVLAQMGGTAKGTSIIATQAVPLVTSSAPIVRAYRETLARLYDEPASPQGLAGFIAARYTAEVLGAISGPVTRVSVLSTLQRRTDVNVGGFSVAYQGKRRTNAYVTQSMLTPDGRIVG</sequence>
<organism evidence="4 5">
    <name type="scientific">Acidovorax delafieldii 2AN</name>
    <dbReference type="NCBI Taxonomy" id="573060"/>
    <lineage>
        <taxon>Bacteria</taxon>
        <taxon>Pseudomonadati</taxon>
        <taxon>Pseudomonadota</taxon>
        <taxon>Betaproteobacteria</taxon>
        <taxon>Burkholderiales</taxon>
        <taxon>Comamonadaceae</taxon>
        <taxon>Acidovorax</taxon>
    </lineage>
</organism>
<dbReference type="AlphaFoldDB" id="C5T2U2"/>
<feature type="domain" description="Leucine-binding protein" evidence="3">
    <location>
        <begin position="46"/>
        <end position="361"/>
    </location>
</feature>
<evidence type="ECO:0000256" key="2">
    <source>
        <dbReference type="ARBA" id="ARBA00022729"/>
    </source>
</evidence>
<comment type="similarity">
    <text evidence="1">Belongs to the leucine-binding protein family.</text>
</comment>
<dbReference type="OrthoDB" id="9777352at2"/>
<evidence type="ECO:0000313" key="4">
    <source>
        <dbReference type="EMBL" id="EER61213.1"/>
    </source>
</evidence>
<accession>C5T2U2</accession>
<protein>
    <submittedName>
        <fullName evidence="4">Twin-arginine translocation pathway signal</fullName>
    </submittedName>
</protein>
<evidence type="ECO:0000313" key="5">
    <source>
        <dbReference type="Proteomes" id="UP000003856"/>
    </source>
</evidence>
<dbReference type="Gene3D" id="3.40.50.2300">
    <property type="match status" value="2"/>
</dbReference>
<dbReference type="PATRIC" id="fig|573060.9.peg.3963"/>
<name>C5T2U2_ACIDE</name>
<dbReference type="EMBL" id="ACQT01000023">
    <property type="protein sequence ID" value="EER61213.1"/>
    <property type="molecule type" value="Genomic_DNA"/>
</dbReference>
<dbReference type="Pfam" id="PF13458">
    <property type="entry name" value="Peripla_BP_6"/>
    <property type="match status" value="1"/>
</dbReference>
<evidence type="ECO:0000256" key="1">
    <source>
        <dbReference type="ARBA" id="ARBA00010062"/>
    </source>
</evidence>
<keyword evidence="2" id="KW-0732">Signal</keyword>